<dbReference type="UniPathway" id="UPA00115">
    <property type="reaction ID" value="UER00414"/>
</dbReference>
<dbReference type="Gene3D" id="3.20.20.70">
    <property type="entry name" value="Aldolase class I"/>
    <property type="match status" value="1"/>
</dbReference>
<dbReference type="PANTHER" id="PTHR10683:SF31">
    <property type="entry name" value="TRANSALDOLASE"/>
    <property type="match status" value="1"/>
</dbReference>
<dbReference type="HAMAP" id="MF_00493">
    <property type="entry name" value="Transaldolase_2"/>
    <property type="match status" value="1"/>
</dbReference>
<evidence type="ECO:0000256" key="4">
    <source>
        <dbReference type="ARBA" id="ARBA00008426"/>
    </source>
</evidence>
<dbReference type="GO" id="GO:0005737">
    <property type="term" value="C:cytoplasm"/>
    <property type="evidence" value="ECO:0007669"/>
    <property type="project" value="UniProtKB-SubCell"/>
</dbReference>
<evidence type="ECO:0000256" key="8">
    <source>
        <dbReference type="ARBA" id="ARBA00023126"/>
    </source>
</evidence>
<accession>A0A5C1API5</accession>
<dbReference type="RefSeq" id="WP_149115322.1">
    <property type="nucleotide sequence ID" value="NZ_CP042425.1"/>
</dbReference>
<organism evidence="11 12">
    <name type="scientific">Limnoglobus roseus</name>
    <dbReference type="NCBI Taxonomy" id="2598579"/>
    <lineage>
        <taxon>Bacteria</taxon>
        <taxon>Pseudomonadati</taxon>
        <taxon>Planctomycetota</taxon>
        <taxon>Planctomycetia</taxon>
        <taxon>Gemmatales</taxon>
        <taxon>Gemmataceae</taxon>
        <taxon>Limnoglobus</taxon>
    </lineage>
</organism>
<dbReference type="InterPro" id="IPR004732">
    <property type="entry name" value="Transaldolase_2"/>
</dbReference>
<comment type="function">
    <text evidence="1 10">Transaldolase is important for the balance of metabolites in the pentose-phosphate pathway.</text>
</comment>
<name>A0A5C1API5_9BACT</name>
<keyword evidence="12" id="KW-1185">Reference proteome</keyword>
<dbReference type="GO" id="GO:0004801">
    <property type="term" value="F:transaldolase activity"/>
    <property type="evidence" value="ECO:0007669"/>
    <property type="project" value="UniProtKB-UniRule"/>
</dbReference>
<comment type="catalytic activity">
    <reaction evidence="10">
        <text>D-sedoheptulose 7-phosphate + D-glyceraldehyde 3-phosphate = D-erythrose 4-phosphate + beta-D-fructose 6-phosphate</text>
        <dbReference type="Rhea" id="RHEA:17053"/>
        <dbReference type="ChEBI" id="CHEBI:16897"/>
        <dbReference type="ChEBI" id="CHEBI:57483"/>
        <dbReference type="ChEBI" id="CHEBI:57634"/>
        <dbReference type="ChEBI" id="CHEBI:59776"/>
        <dbReference type="EC" id="2.2.1.2"/>
    </reaction>
</comment>
<keyword evidence="6 10" id="KW-0963">Cytoplasm</keyword>
<dbReference type="KEGG" id="lrs:PX52LOC_08210"/>
<dbReference type="InterPro" id="IPR013785">
    <property type="entry name" value="Aldolase_TIM"/>
</dbReference>
<keyword evidence="8 10" id="KW-0570">Pentose shunt</keyword>
<evidence type="ECO:0000256" key="7">
    <source>
        <dbReference type="ARBA" id="ARBA00022679"/>
    </source>
</evidence>
<dbReference type="OrthoDB" id="140919at2"/>
<keyword evidence="9 10" id="KW-0704">Schiff base</keyword>
<feature type="active site" description="Schiff-base intermediate with substrate" evidence="10">
    <location>
        <position position="139"/>
    </location>
</feature>
<reference evidence="12" key="1">
    <citation type="submission" date="2019-08" db="EMBL/GenBank/DDBJ databases">
        <title>Limnoglobus roseus gen. nov., sp. nov., a novel freshwater planctomycete with a giant genome from the family Gemmataceae.</title>
        <authorList>
            <person name="Kulichevskaya I.S."/>
            <person name="Naumoff D.G."/>
            <person name="Miroshnikov K."/>
            <person name="Ivanova A."/>
            <person name="Philippov D.A."/>
            <person name="Hakobyan A."/>
            <person name="Rijpstra I.C."/>
            <person name="Sinninghe Damste J.S."/>
            <person name="Liesack W."/>
            <person name="Dedysh S.N."/>
        </authorList>
    </citation>
    <scope>NUCLEOTIDE SEQUENCE [LARGE SCALE GENOMIC DNA]</scope>
    <source>
        <strain evidence="12">PX52</strain>
    </source>
</reference>
<sequence length="355" mass="38679">MTPLQSIVSAGTKLWLDSVDPELIVKNRAFGATGATSNPIIISDLLKPARFDADIAAFAAQGLDDEAIAWAMTDKLVKNAQDVFKPVWDETKGDDGWVSFELDPLLEDTAKNLPTLERTMKYINLGWYYSNGHANRMIKVPATPGGLGALEELVAHGVAVNVTLIFSESQYRAARDACYRGALRAKDKSAVKTVYSIFVSRVDVYTEQHASSLIPEAQGQVGIVNAKRIWKLNKDFWADKGFARKQEMIFASTGTKKMKDGSTPPAWTYVEAFAGSDIETNPPATNDAVQASGRTISKNIDKLPPANVLADIDAKVNMGHLEDTLMREGLAKFADPHKALIKLIGEKRAAVAGKK</sequence>
<dbReference type="EMBL" id="CP042425">
    <property type="protein sequence ID" value="QEL21081.1"/>
    <property type="molecule type" value="Genomic_DNA"/>
</dbReference>
<protein>
    <recommendedName>
        <fullName evidence="5 10">Transaldolase</fullName>
        <ecNumber evidence="5 10">2.2.1.2</ecNumber>
    </recommendedName>
</protein>
<dbReference type="GO" id="GO:0005975">
    <property type="term" value="P:carbohydrate metabolic process"/>
    <property type="evidence" value="ECO:0007669"/>
    <property type="project" value="InterPro"/>
</dbReference>
<dbReference type="Proteomes" id="UP000324974">
    <property type="component" value="Chromosome"/>
</dbReference>
<evidence type="ECO:0000256" key="1">
    <source>
        <dbReference type="ARBA" id="ARBA00003518"/>
    </source>
</evidence>
<dbReference type="GO" id="GO:0006098">
    <property type="term" value="P:pentose-phosphate shunt"/>
    <property type="evidence" value="ECO:0007669"/>
    <property type="project" value="UniProtKB-UniRule"/>
</dbReference>
<evidence type="ECO:0000256" key="6">
    <source>
        <dbReference type="ARBA" id="ARBA00022490"/>
    </source>
</evidence>
<dbReference type="PANTHER" id="PTHR10683">
    <property type="entry name" value="TRANSALDOLASE"/>
    <property type="match status" value="1"/>
</dbReference>
<comment type="subcellular location">
    <subcellularLocation>
        <location evidence="2 10">Cytoplasm</location>
    </subcellularLocation>
</comment>
<evidence type="ECO:0000313" key="11">
    <source>
        <dbReference type="EMBL" id="QEL21081.1"/>
    </source>
</evidence>
<dbReference type="EC" id="2.2.1.2" evidence="5 10"/>
<evidence type="ECO:0000256" key="9">
    <source>
        <dbReference type="ARBA" id="ARBA00023270"/>
    </source>
</evidence>
<evidence type="ECO:0000256" key="2">
    <source>
        <dbReference type="ARBA" id="ARBA00004496"/>
    </source>
</evidence>
<keyword evidence="7 10" id="KW-0808">Transferase</keyword>
<proteinExistence type="inferred from homology"/>
<comment type="similarity">
    <text evidence="4 10">Belongs to the transaldolase family. Type 2 subfamily.</text>
</comment>
<evidence type="ECO:0000313" key="12">
    <source>
        <dbReference type="Proteomes" id="UP000324974"/>
    </source>
</evidence>
<evidence type="ECO:0000256" key="10">
    <source>
        <dbReference type="HAMAP-Rule" id="MF_00493"/>
    </source>
</evidence>
<evidence type="ECO:0000256" key="5">
    <source>
        <dbReference type="ARBA" id="ARBA00013151"/>
    </source>
</evidence>
<dbReference type="InterPro" id="IPR001585">
    <property type="entry name" value="TAL/FSA"/>
</dbReference>
<dbReference type="SUPFAM" id="SSF51569">
    <property type="entry name" value="Aldolase"/>
    <property type="match status" value="1"/>
</dbReference>
<dbReference type="AlphaFoldDB" id="A0A5C1API5"/>
<dbReference type="Pfam" id="PF00923">
    <property type="entry name" value="TAL_FSA"/>
    <property type="match status" value="1"/>
</dbReference>
<comment type="pathway">
    <text evidence="3 10">Carbohydrate degradation; pentose phosphate pathway; D-glyceraldehyde 3-phosphate and beta-D-fructose 6-phosphate from D-ribose 5-phosphate and D-xylulose 5-phosphate (non-oxidative stage): step 2/3.</text>
</comment>
<gene>
    <name evidence="10" type="primary">tal</name>
    <name evidence="11" type="ORF">PX52LOC_08210</name>
</gene>
<evidence type="ECO:0000256" key="3">
    <source>
        <dbReference type="ARBA" id="ARBA00004857"/>
    </source>
</evidence>